<evidence type="ECO:0000313" key="11">
    <source>
        <dbReference type="Proteomes" id="UP001194539"/>
    </source>
</evidence>
<dbReference type="GO" id="GO:0089702">
    <property type="term" value="F:undecaprenyl-phosphate glucose phosphotransferase activity"/>
    <property type="evidence" value="ECO:0007669"/>
    <property type="project" value="UniProtKB-EC"/>
</dbReference>
<dbReference type="EC" id="2.7.8.31" evidence="10"/>
<dbReference type="EMBL" id="JACEGD010000019">
    <property type="protein sequence ID" value="MBH5388837.1"/>
    <property type="molecule type" value="Genomic_DNA"/>
</dbReference>
<feature type="transmembrane region" description="Helical" evidence="8">
    <location>
        <begin position="77"/>
        <end position="95"/>
    </location>
</feature>
<keyword evidence="4 8" id="KW-0812">Transmembrane</keyword>
<keyword evidence="6 8" id="KW-0472">Membrane</keyword>
<comment type="subcellular location">
    <subcellularLocation>
        <location evidence="1">Membrane</location>
        <topology evidence="1">Multi-pass membrane protein</topology>
    </subcellularLocation>
</comment>
<dbReference type="RefSeq" id="WP_197967427.1">
    <property type="nucleotide sequence ID" value="NZ_JACEGD010000019.1"/>
</dbReference>
<evidence type="ECO:0000259" key="9">
    <source>
        <dbReference type="Pfam" id="PF02397"/>
    </source>
</evidence>
<evidence type="ECO:0000256" key="4">
    <source>
        <dbReference type="ARBA" id="ARBA00022692"/>
    </source>
</evidence>
<evidence type="ECO:0000256" key="8">
    <source>
        <dbReference type="SAM" id="Phobius"/>
    </source>
</evidence>
<dbReference type="InterPro" id="IPR003362">
    <property type="entry name" value="Bact_transf"/>
</dbReference>
<proteinExistence type="inferred from homology"/>
<evidence type="ECO:0000256" key="5">
    <source>
        <dbReference type="ARBA" id="ARBA00022989"/>
    </source>
</evidence>
<reference evidence="10 11" key="1">
    <citation type="submission" date="2020-07" db="EMBL/GenBank/DDBJ databases">
        <title>Bradyrhizobium diversity isolated from nodules of indigenous legumes of Western Australia.</title>
        <authorList>
            <person name="Klepa M.S."/>
        </authorList>
    </citation>
    <scope>NUCLEOTIDE SEQUENCE [LARGE SCALE GENOMIC DNA]</scope>
    <source>
        <strain evidence="10 11">CNPSo 4019</strain>
    </source>
</reference>
<dbReference type="PANTHER" id="PTHR30576:SF21">
    <property type="entry name" value="UDP-GLUCOSE:UNDECAPRENYL-PHOSPHATE GLUCOSE-1-PHOSPHATE TRANSFERASE"/>
    <property type="match status" value="1"/>
</dbReference>
<evidence type="ECO:0000256" key="3">
    <source>
        <dbReference type="ARBA" id="ARBA00022679"/>
    </source>
</evidence>
<sequence length="499" mass="55750">MTIASARPTCAADSPVEIHVLDEANPARASLVVRWWRPNIVELLALVADAIIIVASGVGCAAGYQIYARPEHDQLDVYTALSFLVALNFILLIKVQHGYALKNFTDLPQLFKKTLATWTALFSALIVITFAMKASNQVSRGTIISFYLVTPVLLLLAKAAIARFVTTALRNGGAFARRRAVAIAERGLLSSEAMAELTQHGYRITRIMELRPECLTSPALIPSIGPRLDDFVAYARENQIEQVFLLLKWDHWHAIDMIADALRILPIPVNLVSDPDVSRFLRYPVTTAGSSMIAEIRRAPISRQEQALKRAFDLIGASLGLLVFAPVMLMTAILIKCTSTGPVLFRQTRNGFNGRAFKIYKFRTMRVLEDGPIILQARRNDPRVTPVGRWLRKTSIDELPQLLNVLLGDMSLVGPRPHAAAHNSEYEQVISNYAFRQHVKPGITGWAQVNGYRGETLTVNMMKSRVDLDLWYINNWSIWLDAKIILRTVVQVTRDPVAY</sequence>
<comment type="similarity">
    <text evidence="2">Belongs to the bacterial sugar transferase family.</text>
</comment>
<feature type="transmembrane region" description="Helical" evidence="8">
    <location>
        <begin position="43"/>
        <end position="65"/>
    </location>
</feature>
<dbReference type="NCBIfam" id="TIGR03025">
    <property type="entry name" value="EPS_sugtrans"/>
    <property type="match status" value="1"/>
</dbReference>
<dbReference type="Pfam" id="PF13727">
    <property type="entry name" value="CoA_binding_3"/>
    <property type="match status" value="1"/>
</dbReference>
<feature type="transmembrane region" description="Helical" evidence="8">
    <location>
        <begin position="115"/>
        <end position="132"/>
    </location>
</feature>
<comment type="caution">
    <text evidence="10">The sequence shown here is derived from an EMBL/GenBank/DDBJ whole genome shotgun (WGS) entry which is preliminary data.</text>
</comment>
<evidence type="ECO:0000256" key="6">
    <source>
        <dbReference type="ARBA" id="ARBA00023136"/>
    </source>
</evidence>
<gene>
    <name evidence="10" type="ORF">H1B27_21450</name>
</gene>
<feature type="transmembrane region" description="Helical" evidence="8">
    <location>
        <begin position="144"/>
        <end position="169"/>
    </location>
</feature>
<accession>A0ABS0P699</accession>
<feature type="domain" description="Bacterial sugar transferase" evidence="9">
    <location>
        <begin position="309"/>
        <end position="493"/>
    </location>
</feature>
<dbReference type="Pfam" id="PF02397">
    <property type="entry name" value="Bac_transf"/>
    <property type="match status" value="1"/>
</dbReference>
<keyword evidence="7" id="KW-0270">Exopolysaccharide synthesis</keyword>
<evidence type="ECO:0000256" key="7">
    <source>
        <dbReference type="ARBA" id="ARBA00023169"/>
    </source>
</evidence>
<evidence type="ECO:0000313" key="10">
    <source>
        <dbReference type="EMBL" id="MBH5388837.1"/>
    </source>
</evidence>
<name>A0ABS0P699_9BRAD</name>
<keyword evidence="3 10" id="KW-0808">Transferase</keyword>
<dbReference type="InterPro" id="IPR017473">
    <property type="entry name" value="Undecaprenyl-P_gluc_Ptfrase"/>
</dbReference>
<dbReference type="Proteomes" id="UP001194539">
    <property type="component" value="Unassembled WGS sequence"/>
</dbReference>
<dbReference type="NCBIfam" id="TIGR03023">
    <property type="entry name" value="WcaJ_sugtrans"/>
    <property type="match status" value="1"/>
</dbReference>
<organism evidence="10 11">
    <name type="scientific">Bradyrhizobium diversitatis</name>
    <dbReference type="NCBI Taxonomy" id="2755406"/>
    <lineage>
        <taxon>Bacteria</taxon>
        <taxon>Pseudomonadati</taxon>
        <taxon>Pseudomonadota</taxon>
        <taxon>Alphaproteobacteria</taxon>
        <taxon>Hyphomicrobiales</taxon>
        <taxon>Nitrobacteraceae</taxon>
        <taxon>Bradyrhizobium</taxon>
    </lineage>
</organism>
<keyword evidence="5 8" id="KW-1133">Transmembrane helix</keyword>
<evidence type="ECO:0000256" key="1">
    <source>
        <dbReference type="ARBA" id="ARBA00004141"/>
    </source>
</evidence>
<keyword evidence="11" id="KW-1185">Reference proteome</keyword>
<protein>
    <submittedName>
        <fullName evidence="10">Undecaprenyl-phosphate glucose phosphotransferase</fullName>
        <ecNumber evidence="10">2.7.8.31</ecNumber>
    </submittedName>
</protein>
<dbReference type="InterPro" id="IPR017475">
    <property type="entry name" value="EPS_sugar_tfrase"/>
</dbReference>
<feature type="transmembrane region" description="Helical" evidence="8">
    <location>
        <begin position="311"/>
        <end position="335"/>
    </location>
</feature>
<dbReference type="PANTHER" id="PTHR30576">
    <property type="entry name" value="COLANIC BIOSYNTHESIS UDP-GLUCOSE LIPID CARRIER TRANSFERASE"/>
    <property type="match status" value="1"/>
</dbReference>
<evidence type="ECO:0000256" key="2">
    <source>
        <dbReference type="ARBA" id="ARBA00006464"/>
    </source>
</evidence>